<dbReference type="RefSeq" id="WP_091245055.1">
    <property type="nucleotide sequence ID" value="NZ_FMCU01000005.1"/>
</dbReference>
<sequence>MSDADAPLSATPRTRLRRMSQKGRGDRGALFEVLRAGLVCHLGALVDGCPMVVPTVYGFDTTHLFLHGSVASRSLTTDAEVCVTVTVVDGLVLARSVFEHGVNYRSAMVYGTPRRVVDAEEKLYGLRLLTEHVAPGQWDYTRAPNGRELAATALLALPLAEASVKTRSGPPDDGVGPDAALGLWAGELPLVATWQQPLTDPALPATVAVPAHVAARAGTRADRS</sequence>
<dbReference type="Pfam" id="PF12900">
    <property type="entry name" value="Pyridox_ox_2"/>
    <property type="match status" value="1"/>
</dbReference>
<dbReference type="SUPFAM" id="SSF50475">
    <property type="entry name" value="FMN-binding split barrel"/>
    <property type="match status" value="1"/>
</dbReference>
<gene>
    <name evidence="2" type="ORF">GA0070216_105374</name>
</gene>
<evidence type="ECO:0000313" key="2">
    <source>
        <dbReference type="EMBL" id="SCF15722.1"/>
    </source>
</evidence>
<dbReference type="PANTHER" id="PTHR34071:SF2">
    <property type="entry name" value="FLAVIN-NUCLEOTIDE-BINDING PROTEIN"/>
    <property type="match status" value="1"/>
</dbReference>
<dbReference type="InterPro" id="IPR024747">
    <property type="entry name" value="Pyridox_Oxase-rel"/>
</dbReference>
<reference evidence="3" key="1">
    <citation type="submission" date="2016-06" db="EMBL/GenBank/DDBJ databases">
        <authorList>
            <person name="Varghese N."/>
            <person name="Submissions Spin"/>
        </authorList>
    </citation>
    <scope>NUCLEOTIDE SEQUENCE [LARGE SCALE GENOMIC DNA]</scope>
    <source>
        <strain evidence="3">DSM 44100</strain>
    </source>
</reference>
<dbReference type="AlphaFoldDB" id="A0A1C4Y4U2"/>
<evidence type="ECO:0008006" key="4">
    <source>
        <dbReference type="Google" id="ProtNLM"/>
    </source>
</evidence>
<dbReference type="InterPro" id="IPR012349">
    <property type="entry name" value="Split_barrel_FMN-bd"/>
</dbReference>
<dbReference type="PANTHER" id="PTHR34071">
    <property type="entry name" value="5-NITROIMIDAZOLE ANTIBIOTICS RESISTANCE PROTEIN, NIMA-FAMILY-RELATED PROTEIN-RELATED"/>
    <property type="match status" value="1"/>
</dbReference>
<dbReference type="Gene3D" id="2.30.110.10">
    <property type="entry name" value="Electron Transport, Fmn-binding Protein, Chain A"/>
    <property type="match status" value="1"/>
</dbReference>
<evidence type="ECO:0000313" key="3">
    <source>
        <dbReference type="Proteomes" id="UP000198797"/>
    </source>
</evidence>
<proteinExistence type="predicted"/>
<feature type="region of interest" description="Disordered" evidence="1">
    <location>
        <begin position="1"/>
        <end position="22"/>
    </location>
</feature>
<dbReference type="STRING" id="121616.GA0070216_105374"/>
<accession>A0A1C4Y4U2</accession>
<name>A0A1C4Y4U2_9ACTN</name>
<dbReference type="EMBL" id="FMCU01000005">
    <property type="protein sequence ID" value="SCF15722.1"/>
    <property type="molecule type" value="Genomic_DNA"/>
</dbReference>
<keyword evidence="3" id="KW-1185">Reference proteome</keyword>
<evidence type="ECO:0000256" key="1">
    <source>
        <dbReference type="SAM" id="MobiDB-lite"/>
    </source>
</evidence>
<dbReference type="Proteomes" id="UP000198797">
    <property type="component" value="Unassembled WGS sequence"/>
</dbReference>
<dbReference type="OrthoDB" id="116031at2"/>
<protein>
    <recommendedName>
        <fullName evidence="4">Nitroimidazol reductase NimA, pyridoxamine 5'-phosphate oxidase superfamily</fullName>
    </recommendedName>
</protein>
<organism evidence="2 3">
    <name type="scientific">Micromonospora matsumotoense</name>
    <dbReference type="NCBI Taxonomy" id="121616"/>
    <lineage>
        <taxon>Bacteria</taxon>
        <taxon>Bacillati</taxon>
        <taxon>Actinomycetota</taxon>
        <taxon>Actinomycetes</taxon>
        <taxon>Micromonosporales</taxon>
        <taxon>Micromonosporaceae</taxon>
        <taxon>Micromonospora</taxon>
    </lineage>
</organism>